<evidence type="ECO:0000313" key="5">
    <source>
        <dbReference type="Proteomes" id="UP000799441"/>
    </source>
</evidence>
<dbReference type="GO" id="GO:0042546">
    <property type="term" value="P:cell wall biogenesis"/>
    <property type="evidence" value="ECO:0007669"/>
    <property type="project" value="InterPro"/>
</dbReference>
<feature type="domain" description="Yeast cell wall synthesis Kre9/Knh1 C-terminal" evidence="3">
    <location>
        <begin position="179"/>
        <end position="257"/>
    </location>
</feature>
<feature type="signal peptide" evidence="2">
    <location>
        <begin position="1"/>
        <end position="18"/>
    </location>
</feature>
<evidence type="ECO:0000256" key="2">
    <source>
        <dbReference type="SAM" id="SignalP"/>
    </source>
</evidence>
<feature type="chain" id="PRO_5040174442" description="Yeast cell wall synthesis Kre9/Knh1 C-terminal domain-containing protein" evidence="2">
    <location>
        <begin position="19"/>
        <end position="272"/>
    </location>
</feature>
<dbReference type="GO" id="GO:0031505">
    <property type="term" value="P:fungal-type cell wall organization"/>
    <property type="evidence" value="ECO:0007669"/>
    <property type="project" value="TreeGrafter"/>
</dbReference>
<gene>
    <name evidence="4" type="ORF">K431DRAFT_280706</name>
</gene>
<dbReference type="EMBL" id="MU003766">
    <property type="protein sequence ID" value="KAF2725977.1"/>
    <property type="molecule type" value="Genomic_DNA"/>
</dbReference>
<dbReference type="Proteomes" id="UP000799441">
    <property type="component" value="Unassembled WGS sequence"/>
</dbReference>
<accession>A0A9P4QJN1</accession>
<keyword evidence="1 2" id="KW-0732">Signal</keyword>
<evidence type="ECO:0000259" key="3">
    <source>
        <dbReference type="Pfam" id="PF05390"/>
    </source>
</evidence>
<comment type="caution">
    <text evidence="4">The sequence shown here is derived from an EMBL/GenBank/DDBJ whole genome shotgun (WGS) entry which is preliminary data.</text>
</comment>
<name>A0A9P4QJN1_9PEZI</name>
<organism evidence="4 5">
    <name type="scientific">Polychaeton citri CBS 116435</name>
    <dbReference type="NCBI Taxonomy" id="1314669"/>
    <lineage>
        <taxon>Eukaryota</taxon>
        <taxon>Fungi</taxon>
        <taxon>Dikarya</taxon>
        <taxon>Ascomycota</taxon>
        <taxon>Pezizomycotina</taxon>
        <taxon>Dothideomycetes</taxon>
        <taxon>Dothideomycetidae</taxon>
        <taxon>Capnodiales</taxon>
        <taxon>Capnodiaceae</taxon>
        <taxon>Polychaeton</taxon>
    </lineage>
</organism>
<reference evidence="4" key="1">
    <citation type="journal article" date="2020" name="Stud. Mycol.">
        <title>101 Dothideomycetes genomes: a test case for predicting lifestyles and emergence of pathogens.</title>
        <authorList>
            <person name="Haridas S."/>
            <person name="Albert R."/>
            <person name="Binder M."/>
            <person name="Bloem J."/>
            <person name="Labutti K."/>
            <person name="Salamov A."/>
            <person name="Andreopoulos B."/>
            <person name="Baker S."/>
            <person name="Barry K."/>
            <person name="Bills G."/>
            <person name="Bluhm B."/>
            <person name="Cannon C."/>
            <person name="Castanera R."/>
            <person name="Culley D."/>
            <person name="Daum C."/>
            <person name="Ezra D."/>
            <person name="Gonzalez J."/>
            <person name="Henrissat B."/>
            <person name="Kuo A."/>
            <person name="Liang C."/>
            <person name="Lipzen A."/>
            <person name="Lutzoni F."/>
            <person name="Magnuson J."/>
            <person name="Mondo S."/>
            <person name="Nolan M."/>
            <person name="Ohm R."/>
            <person name="Pangilinan J."/>
            <person name="Park H.-J."/>
            <person name="Ramirez L."/>
            <person name="Alfaro M."/>
            <person name="Sun H."/>
            <person name="Tritt A."/>
            <person name="Yoshinaga Y."/>
            <person name="Zwiers L.-H."/>
            <person name="Turgeon B."/>
            <person name="Goodwin S."/>
            <person name="Spatafora J."/>
            <person name="Crous P."/>
            <person name="Grigoriev I."/>
        </authorList>
    </citation>
    <scope>NUCLEOTIDE SEQUENCE</scope>
    <source>
        <strain evidence="4">CBS 116435</strain>
    </source>
</reference>
<dbReference type="GO" id="GO:0005576">
    <property type="term" value="C:extracellular region"/>
    <property type="evidence" value="ECO:0007669"/>
    <property type="project" value="TreeGrafter"/>
</dbReference>
<dbReference type="AlphaFoldDB" id="A0A9P4QJN1"/>
<dbReference type="GO" id="GO:0006078">
    <property type="term" value="P:(1-&gt;6)-beta-D-glucan biosynthetic process"/>
    <property type="evidence" value="ECO:0007669"/>
    <property type="project" value="InterPro"/>
</dbReference>
<dbReference type="PANTHER" id="PTHR28154:SF1">
    <property type="entry name" value="CELL WALL SYNTHESIS PROTEIN KNH1-RELATED"/>
    <property type="match status" value="1"/>
</dbReference>
<evidence type="ECO:0000313" key="4">
    <source>
        <dbReference type="EMBL" id="KAF2725977.1"/>
    </source>
</evidence>
<dbReference type="InterPro" id="IPR045328">
    <property type="entry name" value="Kre9/Knh1"/>
</dbReference>
<dbReference type="InterPro" id="IPR008659">
    <property type="entry name" value="Kre9/Knh1_C"/>
</dbReference>
<keyword evidence="5" id="KW-1185">Reference proteome</keyword>
<dbReference type="Pfam" id="PF05390">
    <property type="entry name" value="Kre9_KNH1_C"/>
    <property type="match status" value="1"/>
</dbReference>
<proteinExistence type="predicted"/>
<protein>
    <recommendedName>
        <fullName evidence="3">Yeast cell wall synthesis Kre9/Knh1 C-terminal domain-containing protein</fullName>
    </recommendedName>
</protein>
<dbReference type="PANTHER" id="PTHR28154">
    <property type="entry name" value="CELL WALL SYNTHESIS PROTEIN KNH1-RELATED"/>
    <property type="match status" value="1"/>
</dbReference>
<evidence type="ECO:0000256" key="1">
    <source>
        <dbReference type="ARBA" id="ARBA00022729"/>
    </source>
</evidence>
<sequence length="272" mass="27478">MQLLLLSILAVAPSTVLGDGVKFTSPAGGATFAAGASFDVEWADDGGSPDLSQLGTIAAIQIYFGGKNIGNDAVAVGACTTAADQEVSVKTIQCNAPAGASAQSVTNGFFLGMTSNIVDGGTIINFSSRFSVTGLIGTNAPTTAAVTAAGAIAGVDDVPAEINSASNNAAASGTVAEGVFGTPYQSQTGLTKYAPMQPIPPTKITAKGYSRLYPTSKFSIASNWMPPPSILTTITASQTSTVQSIENTVAPVPGPSASRDADMAKYLARWKD</sequence>
<dbReference type="OrthoDB" id="2432613at2759"/>